<evidence type="ECO:0008006" key="4">
    <source>
        <dbReference type="Google" id="ProtNLM"/>
    </source>
</evidence>
<proteinExistence type="predicted"/>
<evidence type="ECO:0000256" key="1">
    <source>
        <dbReference type="SAM" id="SignalP"/>
    </source>
</evidence>
<dbReference type="RefSeq" id="WP_148306179.1">
    <property type="nucleotide sequence ID" value="NZ_CP007128.1"/>
</dbReference>
<evidence type="ECO:0000313" key="2">
    <source>
        <dbReference type="EMBL" id="AHG88774.1"/>
    </source>
</evidence>
<keyword evidence="1" id="KW-0732">Signal</keyword>
<gene>
    <name evidence="2" type="ORF">J421_1237</name>
</gene>
<dbReference type="HOGENOM" id="CLU_1765396_0_0_0"/>
<organism evidence="2 3">
    <name type="scientific">Gemmatirosa kalamazoonensis</name>
    <dbReference type="NCBI Taxonomy" id="861299"/>
    <lineage>
        <taxon>Bacteria</taxon>
        <taxon>Pseudomonadati</taxon>
        <taxon>Gemmatimonadota</taxon>
        <taxon>Gemmatimonadia</taxon>
        <taxon>Gemmatimonadales</taxon>
        <taxon>Gemmatimonadaceae</taxon>
        <taxon>Gemmatirosa</taxon>
    </lineage>
</organism>
<dbReference type="AlphaFoldDB" id="W0RCF9"/>
<accession>W0RCF9</accession>
<dbReference type="Proteomes" id="UP000019151">
    <property type="component" value="Chromosome"/>
</dbReference>
<dbReference type="STRING" id="861299.J421_1237"/>
<evidence type="ECO:0000313" key="3">
    <source>
        <dbReference type="Proteomes" id="UP000019151"/>
    </source>
</evidence>
<dbReference type="InParanoid" id="W0RCF9"/>
<dbReference type="KEGG" id="gba:J421_1237"/>
<dbReference type="EMBL" id="CP007128">
    <property type="protein sequence ID" value="AHG88774.1"/>
    <property type="molecule type" value="Genomic_DNA"/>
</dbReference>
<protein>
    <recommendedName>
        <fullName evidence="4">Lipoprotein</fullName>
    </recommendedName>
</protein>
<feature type="signal peptide" evidence="1">
    <location>
        <begin position="1"/>
        <end position="26"/>
    </location>
</feature>
<sequence>MRATYRRLVVALAAGAACGACRTAHSAPAVPVREVVSGCAGGITGGGGGAALLPNGTLYRWTRDRAGADDRRTLVRTDTALAADVFGRLASMRFLGITHHEPGNMTCFVRARTDSGAHEVSWPSSDTRAPRAVRDLFQRLQTAAGGA</sequence>
<dbReference type="PROSITE" id="PS51257">
    <property type="entry name" value="PROKAR_LIPOPROTEIN"/>
    <property type="match status" value="1"/>
</dbReference>
<feature type="chain" id="PRO_5004793904" description="Lipoprotein" evidence="1">
    <location>
        <begin position="27"/>
        <end position="147"/>
    </location>
</feature>
<keyword evidence="3" id="KW-1185">Reference proteome</keyword>
<reference evidence="2 3" key="1">
    <citation type="journal article" date="2014" name="Genome Announc.">
        <title>Genome Sequence and Methylome of Soil Bacterium Gemmatirosa kalamazoonensis KBS708T, a Member of the Rarely Cultivated Gemmatimonadetes Phylum.</title>
        <authorList>
            <person name="Debruyn J.M."/>
            <person name="Radosevich M."/>
            <person name="Wommack K.E."/>
            <person name="Polson S.W."/>
            <person name="Hauser L.J."/>
            <person name="Fawaz M.N."/>
            <person name="Korlach J."/>
            <person name="Tsai Y.C."/>
        </authorList>
    </citation>
    <scope>NUCLEOTIDE SEQUENCE [LARGE SCALE GENOMIC DNA]</scope>
    <source>
        <strain evidence="2 3">KBS708</strain>
    </source>
</reference>
<name>W0RCF9_9BACT</name>